<accession>A0AAE0ELW1</accession>
<protein>
    <recommendedName>
        <fullName evidence="5">SWIM-type domain-containing protein</fullName>
    </recommendedName>
</protein>
<keyword evidence="3" id="KW-0862">Zinc</keyword>
<evidence type="ECO:0000256" key="1">
    <source>
        <dbReference type="ARBA" id="ARBA00022723"/>
    </source>
</evidence>
<dbReference type="SMART" id="SM00575">
    <property type="entry name" value="ZnF_PMZ"/>
    <property type="match status" value="1"/>
</dbReference>
<evidence type="ECO:0000313" key="6">
    <source>
        <dbReference type="EMBL" id="KAK3232809.1"/>
    </source>
</evidence>
<dbReference type="EMBL" id="LGRX02035886">
    <property type="protein sequence ID" value="KAK3232809.1"/>
    <property type="molecule type" value="Genomic_DNA"/>
</dbReference>
<evidence type="ECO:0000259" key="5">
    <source>
        <dbReference type="PROSITE" id="PS50966"/>
    </source>
</evidence>
<reference evidence="6 7" key="1">
    <citation type="journal article" date="2015" name="Genome Biol. Evol.">
        <title>Comparative Genomics of a Bacterivorous Green Alga Reveals Evolutionary Causalities and Consequences of Phago-Mixotrophic Mode of Nutrition.</title>
        <authorList>
            <person name="Burns J.A."/>
            <person name="Paasch A."/>
            <person name="Narechania A."/>
            <person name="Kim E."/>
        </authorList>
    </citation>
    <scope>NUCLEOTIDE SEQUENCE [LARGE SCALE GENOMIC DNA]</scope>
    <source>
        <strain evidence="6 7">PLY_AMNH</strain>
    </source>
</reference>
<gene>
    <name evidence="6" type="ORF">CYMTET_56860</name>
</gene>
<sequence length="368" mass="41000">MLQEQGHACQVITLTSAQMLKVLVGVESKEFLYEQKSKPAVGQERWDSRKASKYPIIPGSFSEGAHMRINAASILLSTVTLDSDHHVAPLMSYSVLLTNQNEHSHTLRQLNHAKEVYGDAYDCPERREMSDQDKSVNSNLEAMNWANDAVRQEFVSGVHTTAALLTLVKQSARRFYENKRKAHAARGPVPSAVVRKLEAVVEKAGTINSGISFVSRSDKSIARVESTTRPGVAYTSKLITIATCDCGVPDQSGLPCHHNLTHARFAGLDCTHFVDPRKTVTGWQAQYPAELVFPDIPNLAEAHVHELYNPRLKLPPAAPRRKPLPEASEAQARCARETWAQEDLHLFKVQARWTPRFKMPTYCLIGTL</sequence>
<dbReference type="InterPro" id="IPR006564">
    <property type="entry name" value="Znf_PMZ"/>
</dbReference>
<organism evidence="6 7">
    <name type="scientific">Cymbomonas tetramitiformis</name>
    <dbReference type="NCBI Taxonomy" id="36881"/>
    <lineage>
        <taxon>Eukaryota</taxon>
        <taxon>Viridiplantae</taxon>
        <taxon>Chlorophyta</taxon>
        <taxon>Pyramimonadophyceae</taxon>
        <taxon>Pyramimonadales</taxon>
        <taxon>Pyramimonadaceae</taxon>
        <taxon>Cymbomonas</taxon>
    </lineage>
</organism>
<dbReference type="AlphaFoldDB" id="A0AAE0ELW1"/>
<evidence type="ECO:0000256" key="3">
    <source>
        <dbReference type="ARBA" id="ARBA00022833"/>
    </source>
</evidence>
<keyword evidence="1" id="KW-0479">Metal-binding</keyword>
<evidence type="ECO:0000256" key="4">
    <source>
        <dbReference type="PROSITE-ProRule" id="PRU00325"/>
    </source>
</evidence>
<evidence type="ECO:0000256" key="2">
    <source>
        <dbReference type="ARBA" id="ARBA00022771"/>
    </source>
</evidence>
<keyword evidence="2 4" id="KW-0863">Zinc-finger</keyword>
<comment type="caution">
    <text evidence="6">The sequence shown here is derived from an EMBL/GenBank/DDBJ whole genome shotgun (WGS) entry which is preliminary data.</text>
</comment>
<dbReference type="InterPro" id="IPR007527">
    <property type="entry name" value="Znf_SWIM"/>
</dbReference>
<dbReference type="Proteomes" id="UP001190700">
    <property type="component" value="Unassembled WGS sequence"/>
</dbReference>
<proteinExistence type="predicted"/>
<feature type="domain" description="SWIM-type" evidence="5">
    <location>
        <begin position="234"/>
        <end position="267"/>
    </location>
</feature>
<dbReference type="GO" id="GO:0008270">
    <property type="term" value="F:zinc ion binding"/>
    <property type="evidence" value="ECO:0007669"/>
    <property type="project" value="UniProtKB-KW"/>
</dbReference>
<name>A0AAE0ELW1_9CHLO</name>
<dbReference type="PROSITE" id="PS50966">
    <property type="entry name" value="ZF_SWIM"/>
    <property type="match status" value="1"/>
</dbReference>
<keyword evidence="7" id="KW-1185">Reference proteome</keyword>
<evidence type="ECO:0000313" key="7">
    <source>
        <dbReference type="Proteomes" id="UP001190700"/>
    </source>
</evidence>